<feature type="transmembrane region" description="Helical" evidence="1">
    <location>
        <begin position="104"/>
        <end position="123"/>
    </location>
</feature>
<keyword evidence="3" id="KW-1185">Reference proteome</keyword>
<keyword evidence="1" id="KW-0812">Transmembrane</keyword>
<feature type="transmembrane region" description="Helical" evidence="1">
    <location>
        <begin position="54"/>
        <end position="72"/>
    </location>
</feature>
<evidence type="ECO:0000313" key="2">
    <source>
        <dbReference type="EMBL" id="PKR85098.1"/>
    </source>
</evidence>
<dbReference type="RefSeq" id="WP_101354078.1">
    <property type="nucleotide sequence ID" value="NZ_PIQO01000006.1"/>
</dbReference>
<dbReference type="Proteomes" id="UP000233440">
    <property type="component" value="Unassembled WGS sequence"/>
</dbReference>
<feature type="transmembrane region" description="Helical" evidence="1">
    <location>
        <begin position="78"/>
        <end position="97"/>
    </location>
</feature>
<keyword evidence="1" id="KW-1133">Transmembrane helix</keyword>
<keyword evidence="1" id="KW-0472">Membrane</keyword>
<evidence type="ECO:0000256" key="1">
    <source>
        <dbReference type="SAM" id="Phobius"/>
    </source>
</evidence>
<protein>
    <recommendedName>
        <fullName evidence="4">DUF2157 domain-containing protein</fullName>
    </recommendedName>
</protein>
<name>A0A2N3LKE5_9BACI</name>
<dbReference type="OrthoDB" id="2380880at2"/>
<sequence>MNSSRKEIIINEITYWKQHHMLPEHYCDFLLALYTEGETEASEKSYDKHLVKNSLIIFLALAALGLSVFVIYFTEFNFVLQTMILTSFVVLLLLFGIYYSKKKYWYTFFYIGTAIELLLLSVFFNDKLFHNGAESLCIMIIINCLLWILTGWKLKLYYFILSGIIGIIVLIIYISV</sequence>
<feature type="transmembrane region" description="Helical" evidence="1">
    <location>
        <begin position="156"/>
        <end position="175"/>
    </location>
</feature>
<reference evidence="2 3" key="1">
    <citation type="submission" date="2017-11" db="EMBL/GenBank/DDBJ databases">
        <title>Bacillus camelliae sp. nov., isolated from pu'er tea.</title>
        <authorList>
            <person name="Niu L."/>
        </authorList>
    </citation>
    <scope>NUCLEOTIDE SEQUENCE [LARGE SCALE GENOMIC DNA]</scope>
    <source>
        <strain evidence="2 3">7578-1</strain>
    </source>
</reference>
<evidence type="ECO:0008006" key="4">
    <source>
        <dbReference type="Google" id="ProtNLM"/>
    </source>
</evidence>
<evidence type="ECO:0000313" key="3">
    <source>
        <dbReference type="Proteomes" id="UP000233440"/>
    </source>
</evidence>
<feature type="transmembrane region" description="Helical" evidence="1">
    <location>
        <begin position="129"/>
        <end position="149"/>
    </location>
</feature>
<organism evidence="2 3">
    <name type="scientific">Heyndrickxia camelliae</name>
    <dbReference type="NCBI Taxonomy" id="1707093"/>
    <lineage>
        <taxon>Bacteria</taxon>
        <taxon>Bacillati</taxon>
        <taxon>Bacillota</taxon>
        <taxon>Bacilli</taxon>
        <taxon>Bacillales</taxon>
        <taxon>Bacillaceae</taxon>
        <taxon>Heyndrickxia</taxon>
    </lineage>
</organism>
<dbReference type="EMBL" id="PIQO01000006">
    <property type="protein sequence ID" value="PKR85098.1"/>
    <property type="molecule type" value="Genomic_DNA"/>
</dbReference>
<gene>
    <name evidence="2" type="ORF">CWO92_10055</name>
</gene>
<accession>A0A2N3LKE5</accession>
<comment type="caution">
    <text evidence="2">The sequence shown here is derived from an EMBL/GenBank/DDBJ whole genome shotgun (WGS) entry which is preliminary data.</text>
</comment>
<dbReference type="AlphaFoldDB" id="A0A2N3LKE5"/>
<proteinExistence type="predicted"/>